<accession>A0ABQ6IK77</accession>
<keyword evidence="1" id="KW-0805">Transcription regulation</keyword>
<feature type="domain" description="Transcriptional regulator LacI/GalR-like sensor" evidence="4">
    <location>
        <begin position="2"/>
        <end position="68"/>
    </location>
</feature>
<evidence type="ECO:0000256" key="2">
    <source>
        <dbReference type="ARBA" id="ARBA00023125"/>
    </source>
</evidence>
<keyword evidence="3" id="KW-0804">Transcription</keyword>
<sequence length="77" mass="8044">MPGRVSVVGFDNIFAADLISPALTTVAAPLATLGETAVRYVLALASGNATARRRPTVLPVELVVRESTGPRGGRSRR</sequence>
<comment type="caution">
    <text evidence="5">The sequence shown here is derived from an EMBL/GenBank/DDBJ whole genome shotgun (WGS) entry which is preliminary data.</text>
</comment>
<evidence type="ECO:0000259" key="4">
    <source>
        <dbReference type="Pfam" id="PF13377"/>
    </source>
</evidence>
<reference evidence="6" key="1">
    <citation type="journal article" date="2019" name="Int. J. Syst. Evol. Microbiol.">
        <title>The Global Catalogue of Microorganisms (GCM) 10K type strain sequencing project: providing services to taxonomists for standard genome sequencing and annotation.</title>
        <authorList>
            <consortium name="The Broad Institute Genomics Platform"/>
            <consortium name="The Broad Institute Genome Sequencing Center for Infectious Disease"/>
            <person name="Wu L."/>
            <person name="Ma J."/>
        </authorList>
    </citation>
    <scope>NUCLEOTIDE SEQUENCE [LARGE SCALE GENOMIC DNA]</scope>
    <source>
        <strain evidence="6">NBRC 113072</strain>
    </source>
</reference>
<evidence type="ECO:0000256" key="3">
    <source>
        <dbReference type="ARBA" id="ARBA00023163"/>
    </source>
</evidence>
<keyword evidence="6" id="KW-1185">Reference proteome</keyword>
<protein>
    <recommendedName>
        <fullName evidence="4">Transcriptional regulator LacI/GalR-like sensor domain-containing protein</fullName>
    </recommendedName>
</protein>
<gene>
    <name evidence="5" type="ORF">GCM10025883_02010</name>
</gene>
<evidence type="ECO:0000313" key="6">
    <source>
        <dbReference type="Proteomes" id="UP001157126"/>
    </source>
</evidence>
<organism evidence="5 6">
    <name type="scientific">Mobilicoccus caccae</name>
    <dbReference type="NCBI Taxonomy" id="1859295"/>
    <lineage>
        <taxon>Bacteria</taxon>
        <taxon>Bacillati</taxon>
        <taxon>Actinomycetota</taxon>
        <taxon>Actinomycetes</taxon>
        <taxon>Micrococcales</taxon>
        <taxon>Dermatophilaceae</taxon>
        <taxon>Mobilicoccus</taxon>
    </lineage>
</organism>
<dbReference type="Pfam" id="PF13377">
    <property type="entry name" value="Peripla_BP_3"/>
    <property type="match status" value="1"/>
</dbReference>
<evidence type="ECO:0000313" key="5">
    <source>
        <dbReference type="EMBL" id="GMA38156.1"/>
    </source>
</evidence>
<dbReference type="EMBL" id="BSUO01000001">
    <property type="protein sequence ID" value="GMA38156.1"/>
    <property type="molecule type" value="Genomic_DNA"/>
</dbReference>
<proteinExistence type="predicted"/>
<dbReference type="InterPro" id="IPR028082">
    <property type="entry name" value="Peripla_BP_I"/>
</dbReference>
<dbReference type="PANTHER" id="PTHR30146:SF109">
    <property type="entry name" value="HTH-TYPE TRANSCRIPTIONAL REGULATOR GALS"/>
    <property type="match status" value="1"/>
</dbReference>
<dbReference type="PANTHER" id="PTHR30146">
    <property type="entry name" value="LACI-RELATED TRANSCRIPTIONAL REPRESSOR"/>
    <property type="match status" value="1"/>
</dbReference>
<dbReference type="Gene3D" id="3.40.50.2300">
    <property type="match status" value="1"/>
</dbReference>
<name>A0ABQ6IK77_9MICO</name>
<dbReference type="Proteomes" id="UP001157126">
    <property type="component" value="Unassembled WGS sequence"/>
</dbReference>
<evidence type="ECO:0000256" key="1">
    <source>
        <dbReference type="ARBA" id="ARBA00023015"/>
    </source>
</evidence>
<dbReference type="InterPro" id="IPR046335">
    <property type="entry name" value="LacI/GalR-like_sensor"/>
</dbReference>
<keyword evidence="2" id="KW-0238">DNA-binding</keyword>
<dbReference type="SUPFAM" id="SSF53822">
    <property type="entry name" value="Periplasmic binding protein-like I"/>
    <property type="match status" value="1"/>
</dbReference>